<sequence>MLTDPQLEKPAWTFLTNHAHVLLAISRDPELRQRDIAHVVGITPGAVVRILHDLEEHGYVTAERVGRRNRYQINRDVKLRHPLESEHVIGDLITTLVD</sequence>
<dbReference type="SMART" id="SM00419">
    <property type="entry name" value="HTH_CRP"/>
    <property type="match status" value="1"/>
</dbReference>
<gene>
    <name evidence="2" type="ORF">YM304_38040</name>
</gene>
<proteinExistence type="predicted"/>
<dbReference type="InterPro" id="IPR000835">
    <property type="entry name" value="HTH_MarR-typ"/>
</dbReference>
<dbReference type="Pfam" id="PF12802">
    <property type="entry name" value="MarR_2"/>
    <property type="match status" value="1"/>
</dbReference>
<dbReference type="RefSeq" id="WP_015443365.1">
    <property type="nucleotide sequence ID" value="NC_020520.1"/>
</dbReference>
<dbReference type="Proteomes" id="UP000011863">
    <property type="component" value="Chromosome"/>
</dbReference>
<evidence type="ECO:0000259" key="1">
    <source>
        <dbReference type="SMART" id="SM00419"/>
    </source>
</evidence>
<organism evidence="2 3">
    <name type="scientific">Ilumatobacter coccineus (strain NBRC 103263 / KCTC 29153 / YM16-304)</name>
    <dbReference type="NCBI Taxonomy" id="1313172"/>
    <lineage>
        <taxon>Bacteria</taxon>
        <taxon>Bacillati</taxon>
        <taxon>Actinomycetota</taxon>
        <taxon>Acidimicrobiia</taxon>
        <taxon>Acidimicrobiales</taxon>
        <taxon>Ilumatobacteraceae</taxon>
        <taxon>Ilumatobacter</taxon>
    </lineage>
</organism>
<dbReference type="KEGG" id="aym:YM304_38040"/>
<accession>A0A6C7EHT7</accession>
<dbReference type="InterPro" id="IPR012318">
    <property type="entry name" value="HTH_CRP"/>
</dbReference>
<dbReference type="InterPro" id="IPR036390">
    <property type="entry name" value="WH_DNA-bd_sf"/>
</dbReference>
<dbReference type="GO" id="GO:0003677">
    <property type="term" value="F:DNA binding"/>
    <property type="evidence" value="ECO:0007669"/>
    <property type="project" value="InterPro"/>
</dbReference>
<feature type="domain" description="HTH crp-type" evidence="1">
    <location>
        <begin position="23"/>
        <end position="75"/>
    </location>
</feature>
<dbReference type="GO" id="GO:0003700">
    <property type="term" value="F:DNA-binding transcription factor activity"/>
    <property type="evidence" value="ECO:0007669"/>
    <property type="project" value="InterPro"/>
</dbReference>
<reference evidence="2 3" key="1">
    <citation type="journal article" date="2013" name="Int. J. Syst. Evol. Microbiol.">
        <title>Ilumatobacter nonamiense sp. nov. and Ilumatobacter coccineum sp. nov., isolated from seashore sand.</title>
        <authorList>
            <person name="Matsumoto A."/>
            <person name="Kasai H."/>
            <person name="Matsuo Y."/>
            <person name="Shizuri Y."/>
            <person name="Ichikawa N."/>
            <person name="Fujita N."/>
            <person name="Omura S."/>
            <person name="Takahashi Y."/>
        </authorList>
    </citation>
    <scope>NUCLEOTIDE SEQUENCE [LARGE SCALE GENOMIC DNA]</scope>
    <source>
        <strain evidence="3">NBRC 103263 / KCTC 29153 / YM16-304</strain>
    </source>
</reference>
<dbReference type="InterPro" id="IPR011991">
    <property type="entry name" value="ArsR-like_HTH"/>
</dbReference>
<evidence type="ECO:0000313" key="3">
    <source>
        <dbReference type="Proteomes" id="UP000011863"/>
    </source>
</evidence>
<dbReference type="CDD" id="cd00090">
    <property type="entry name" value="HTH_ARSR"/>
    <property type="match status" value="1"/>
</dbReference>
<evidence type="ECO:0000313" key="2">
    <source>
        <dbReference type="EMBL" id="BAN04118.1"/>
    </source>
</evidence>
<dbReference type="InterPro" id="IPR036388">
    <property type="entry name" value="WH-like_DNA-bd_sf"/>
</dbReference>
<protein>
    <submittedName>
        <fullName evidence="2">Putative MarR family transcriptional regulator</fullName>
    </submittedName>
</protein>
<dbReference type="EMBL" id="AP012057">
    <property type="protein sequence ID" value="BAN04118.1"/>
    <property type="molecule type" value="Genomic_DNA"/>
</dbReference>
<dbReference type="AlphaFoldDB" id="A0A6C7EHT7"/>
<dbReference type="SUPFAM" id="SSF46785">
    <property type="entry name" value="Winged helix' DNA-binding domain"/>
    <property type="match status" value="1"/>
</dbReference>
<dbReference type="OrthoDB" id="371140at2"/>
<keyword evidence="3" id="KW-1185">Reference proteome</keyword>
<dbReference type="Gene3D" id="1.10.10.10">
    <property type="entry name" value="Winged helix-like DNA-binding domain superfamily/Winged helix DNA-binding domain"/>
    <property type="match status" value="1"/>
</dbReference>
<name>A0A6C7EHT7_ILUCY</name>